<sequence length="444" mass="51431">MEKTYQNNKDSDYTEKLKELGQEFNYAKNSNYYWSKPDLSLLYGTPLYDAASDSQKLALNHLYWVGNYNHTAVSEASTSIYNMVTSGVFRAVGGYETLCDELDFETEQESYHIRTFQKIGYKSKMAIVGKTILGNSLYGKTAKDNNSWLNLLIPQPVREYFTSSQGSSPFSIQRDNTLSAIAKTMLSNKKQYYSQYLRNLEEKGEPIPAPADGLAGRIAPRHWLRFFTVHWGMSPFMACQYYSLRYTANAILKNQEYPYVRYYRELEQKGEYIPAPTAVSYYHLLDEAFHTTISQTIARDMYKDFPKPTAYEKFISGSIVYQIQRNLLSGLSGVLPGRCVYDDQMLMLFYYKLLKSPLFEMETKEALDWMEKCFCQEHEGYQTGLKYHQSLLELMRRLFNRLDYQWAVNRNMGIMAAGASIDKAIQNNIPVFKEFKKSVLAQDS</sequence>
<dbReference type="Proteomes" id="UP000623440">
    <property type="component" value="Unassembled WGS sequence"/>
</dbReference>
<proteinExistence type="predicted"/>
<accession>A0ABR8DJ94</accession>
<comment type="caution">
    <text evidence="1">The sequence shown here is derived from an EMBL/GenBank/DDBJ whole genome shotgun (WGS) entry which is preliminary data.</text>
</comment>
<keyword evidence="2" id="KW-1185">Reference proteome</keyword>
<dbReference type="CDD" id="cd21472">
    <property type="entry name" value="CylC-like"/>
    <property type="match status" value="1"/>
</dbReference>
<name>A0ABR8DJ94_9NOSO</name>
<protein>
    <submittedName>
        <fullName evidence="1">Uncharacterized protein</fullName>
    </submittedName>
</protein>
<reference evidence="1 2" key="1">
    <citation type="journal article" date="2020" name="ISME J.">
        <title>Comparative genomics reveals insights into cyanobacterial evolution and habitat adaptation.</title>
        <authorList>
            <person name="Chen M.Y."/>
            <person name="Teng W.K."/>
            <person name="Zhao L."/>
            <person name="Hu C.X."/>
            <person name="Zhou Y.K."/>
            <person name="Han B.P."/>
            <person name="Song L.R."/>
            <person name="Shu W.S."/>
        </authorList>
    </citation>
    <scope>NUCLEOTIDE SEQUENCE [LARGE SCALE GENOMIC DNA]</scope>
    <source>
        <strain evidence="1 2">FACHB-838</strain>
    </source>
</reference>
<organism evidence="1 2">
    <name type="scientific">Nostoc flagelliforme FACHB-838</name>
    <dbReference type="NCBI Taxonomy" id="2692904"/>
    <lineage>
        <taxon>Bacteria</taxon>
        <taxon>Bacillati</taxon>
        <taxon>Cyanobacteriota</taxon>
        <taxon>Cyanophyceae</taxon>
        <taxon>Nostocales</taxon>
        <taxon>Nostocaceae</taxon>
        <taxon>Nostoc</taxon>
    </lineage>
</organism>
<gene>
    <name evidence="1" type="ORF">H6G97_07235</name>
</gene>
<dbReference type="EMBL" id="JACJSI010000009">
    <property type="protein sequence ID" value="MBD2529373.1"/>
    <property type="molecule type" value="Genomic_DNA"/>
</dbReference>
<evidence type="ECO:0000313" key="1">
    <source>
        <dbReference type="EMBL" id="MBD2529373.1"/>
    </source>
</evidence>
<dbReference type="InterPro" id="IPR049717">
    <property type="entry name" value="CylC-like"/>
</dbReference>
<evidence type="ECO:0000313" key="2">
    <source>
        <dbReference type="Proteomes" id="UP000623440"/>
    </source>
</evidence>